<dbReference type="RefSeq" id="WP_024016891.1">
    <property type="nucleotide sequence ID" value="NZ_CP014323.1"/>
</dbReference>
<keyword evidence="3" id="KW-0804">Transcription</keyword>
<dbReference type="OrthoDB" id="8904061at2"/>
<evidence type="ECO:0000313" key="5">
    <source>
        <dbReference type="EMBL" id="AMJ99588.1"/>
    </source>
</evidence>
<organism evidence="5 6">
    <name type="scientific">Alteromonas macleodii</name>
    <name type="common">Pseudoalteromonas macleodii</name>
    <dbReference type="NCBI Taxonomy" id="28108"/>
    <lineage>
        <taxon>Bacteria</taxon>
        <taxon>Pseudomonadati</taxon>
        <taxon>Pseudomonadota</taxon>
        <taxon>Gammaproteobacteria</taxon>
        <taxon>Alteromonadales</taxon>
        <taxon>Alteromonadaceae</taxon>
        <taxon>Alteromonas/Salinimonas group</taxon>
        <taxon>Alteromonas</taxon>
    </lineage>
</organism>
<dbReference type="InterPro" id="IPR002577">
    <property type="entry name" value="HTH_HxlR"/>
</dbReference>
<keyword evidence="1" id="KW-0805">Transcription regulation</keyword>
<reference evidence="5 6" key="1">
    <citation type="submission" date="2015-12" db="EMBL/GenBank/DDBJ databases">
        <authorList>
            <person name="Shamseldin A."/>
            <person name="Moawad H."/>
            <person name="Abd El-Rahim W.M."/>
            <person name="Sadowsky M.J."/>
        </authorList>
    </citation>
    <scope>NUCLEOTIDE SEQUENCE [LARGE SCALE GENOMIC DNA]</scope>
    <source>
        <strain evidence="5 6">D7</strain>
    </source>
</reference>
<evidence type="ECO:0000256" key="3">
    <source>
        <dbReference type="ARBA" id="ARBA00023163"/>
    </source>
</evidence>
<evidence type="ECO:0000259" key="4">
    <source>
        <dbReference type="PROSITE" id="PS51118"/>
    </source>
</evidence>
<dbReference type="EMBL" id="CP014323">
    <property type="protein sequence ID" value="AMJ99588.1"/>
    <property type="molecule type" value="Genomic_DNA"/>
</dbReference>
<accession>A0A126Q577</accession>
<dbReference type="Proteomes" id="UP000063991">
    <property type="component" value="Chromosome"/>
</dbReference>
<protein>
    <recommendedName>
        <fullName evidence="4">HTH hxlR-type domain-containing protein</fullName>
    </recommendedName>
</protein>
<dbReference type="PANTHER" id="PTHR33204:SF37">
    <property type="entry name" value="HTH-TYPE TRANSCRIPTIONAL REGULATOR YODB"/>
    <property type="match status" value="1"/>
</dbReference>
<feature type="domain" description="HTH hxlR-type" evidence="4">
    <location>
        <begin position="15"/>
        <end position="106"/>
    </location>
</feature>
<evidence type="ECO:0000256" key="2">
    <source>
        <dbReference type="ARBA" id="ARBA00023125"/>
    </source>
</evidence>
<dbReference type="GO" id="GO:0003677">
    <property type="term" value="F:DNA binding"/>
    <property type="evidence" value="ECO:0007669"/>
    <property type="project" value="UniProtKB-KW"/>
</dbReference>
<sequence length="111" mass="12687">MKEVGKSARGSSTGKPIMVLFDVLGERWSLRILWELSQTRLNFRGLQEKCGNISPTVLNKRLKQFRALNFIDHNSEGYGYTEFGKQLSCHLLALESWANQWAKNQAEGQND</sequence>
<dbReference type="AlphaFoldDB" id="A0A126Q577"/>
<dbReference type="Gene3D" id="1.10.10.10">
    <property type="entry name" value="Winged helix-like DNA-binding domain superfamily/Winged helix DNA-binding domain"/>
    <property type="match status" value="1"/>
</dbReference>
<gene>
    <name evidence="5" type="ORF">AVL55_16360</name>
</gene>
<dbReference type="Pfam" id="PF01638">
    <property type="entry name" value="HxlR"/>
    <property type="match status" value="1"/>
</dbReference>
<dbReference type="PANTHER" id="PTHR33204">
    <property type="entry name" value="TRANSCRIPTIONAL REGULATOR, MARR FAMILY"/>
    <property type="match status" value="1"/>
</dbReference>
<dbReference type="SUPFAM" id="SSF46785">
    <property type="entry name" value="Winged helix' DNA-binding domain"/>
    <property type="match status" value="1"/>
</dbReference>
<dbReference type="InterPro" id="IPR036390">
    <property type="entry name" value="WH_DNA-bd_sf"/>
</dbReference>
<evidence type="ECO:0000256" key="1">
    <source>
        <dbReference type="ARBA" id="ARBA00023015"/>
    </source>
</evidence>
<dbReference type="PROSITE" id="PS51118">
    <property type="entry name" value="HTH_HXLR"/>
    <property type="match status" value="1"/>
</dbReference>
<name>A0A126Q577_ALTMA</name>
<keyword evidence="2" id="KW-0238">DNA-binding</keyword>
<proteinExistence type="predicted"/>
<dbReference type="InterPro" id="IPR036388">
    <property type="entry name" value="WH-like_DNA-bd_sf"/>
</dbReference>
<evidence type="ECO:0000313" key="6">
    <source>
        <dbReference type="Proteomes" id="UP000063991"/>
    </source>
</evidence>